<dbReference type="EMBL" id="KB301771">
    <property type="protein sequence ID" value="ELU05185.1"/>
    <property type="molecule type" value="Genomic_DNA"/>
</dbReference>
<gene>
    <name evidence="2" type="ORF">CAPTEDRAFT_214689</name>
</gene>
<evidence type="ECO:0000256" key="1">
    <source>
        <dbReference type="SAM" id="MobiDB-lite"/>
    </source>
</evidence>
<protein>
    <submittedName>
        <fullName evidence="2 3">Uncharacterized protein</fullName>
    </submittedName>
</protein>
<evidence type="ECO:0000313" key="4">
    <source>
        <dbReference type="Proteomes" id="UP000014760"/>
    </source>
</evidence>
<evidence type="ECO:0000313" key="3">
    <source>
        <dbReference type="EnsemblMetazoa" id="CapteP214689"/>
    </source>
</evidence>
<dbReference type="EnsemblMetazoa" id="CapteT214689">
    <property type="protein sequence ID" value="CapteP214689"/>
    <property type="gene ID" value="CapteG214689"/>
</dbReference>
<organism evidence="2">
    <name type="scientific">Capitella teleta</name>
    <name type="common">Polychaete worm</name>
    <dbReference type="NCBI Taxonomy" id="283909"/>
    <lineage>
        <taxon>Eukaryota</taxon>
        <taxon>Metazoa</taxon>
        <taxon>Spiralia</taxon>
        <taxon>Lophotrochozoa</taxon>
        <taxon>Annelida</taxon>
        <taxon>Polychaeta</taxon>
        <taxon>Sedentaria</taxon>
        <taxon>Scolecida</taxon>
        <taxon>Capitellidae</taxon>
        <taxon>Capitella</taxon>
    </lineage>
</organism>
<evidence type="ECO:0000313" key="2">
    <source>
        <dbReference type="EMBL" id="ELU05185.1"/>
    </source>
</evidence>
<dbReference type="Proteomes" id="UP000014760">
    <property type="component" value="Unassembled WGS sequence"/>
</dbReference>
<sequence>MNVGQLSASELKRKSDEATRGRGSGGRTNVQGQLPANRSINCNMHASPGFFSQHGPTFAPSMATAPASCTTATFDRNMTPQFDHNMNSVAALSKPFPNIDAAPFLPRIAAATSAPYIAPSAVPHLAIRDVPNMGAIANTPAAKFDPRINLYDDVPDDIPAGCVVTVAREHRGTIYYNRYTT</sequence>
<reference evidence="2 4" key="2">
    <citation type="journal article" date="2013" name="Nature">
        <title>Insights into bilaterian evolution from three spiralian genomes.</title>
        <authorList>
            <person name="Simakov O."/>
            <person name="Marletaz F."/>
            <person name="Cho S.J."/>
            <person name="Edsinger-Gonzales E."/>
            <person name="Havlak P."/>
            <person name="Hellsten U."/>
            <person name="Kuo D.H."/>
            <person name="Larsson T."/>
            <person name="Lv J."/>
            <person name="Arendt D."/>
            <person name="Savage R."/>
            <person name="Osoegawa K."/>
            <person name="de Jong P."/>
            <person name="Grimwood J."/>
            <person name="Chapman J.A."/>
            <person name="Shapiro H."/>
            <person name="Aerts A."/>
            <person name="Otillar R.P."/>
            <person name="Terry A.Y."/>
            <person name="Boore J.L."/>
            <person name="Grigoriev I.V."/>
            <person name="Lindberg D.R."/>
            <person name="Seaver E.C."/>
            <person name="Weisblat D.A."/>
            <person name="Putnam N.H."/>
            <person name="Rokhsar D.S."/>
        </authorList>
    </citation>
    <scope>NUCLEOTIDE SEQUENCE</scope>
    <source>
        <strain evidence="2 4">I ESC-2004</strain>
    </source>
</reference>
<proteinExistence type="predicted"/>
<accession>R7UG53</accession>
<dbReference type="HOGENOM" id="CLU_101118_0_0_1"/>
<reference evidence="4" key="1">
    <citation type="submission" date="2012-12" db="EMBL/GenBank/DDBJ databases">
        <authorList>
            <person name="Hellsten U."/>
            <person name="Grimwood J."/>
            <person name="Chapman J.A."/>
            <person name="Shapiro H."/>
            <person name="Aerts A."/>
            <person name="Otillar R.P."/>
            <person name="Terry A.Y."/>
            <person name="Boore J.L."/>
            <person name="Simakov O."/>
            <person name="Marletaz F."/>
            <person name="Cho S.-J."/>
            <person name="Edsinger-Gonzales E."/>
            <person name="Havlak P."/>
            <person name="Kuo D.-H."/>
            <person name="Larsson T."/>
            <person name="Lv J."/>
            <person name="Arendt D."/>
            <person name="Savage R."/>
            <person name="Osoegawa K."/>
            <person name="de Jong P."/>
            <person name="Lindberg D.R."/>
            <person name="Seaver E.C."/>
            <person name="Weisblat D.A."/>
            <person name="Putnam N.H."/>
            <person name="Grigoriev I.V."/>
            <person name="Rokhsar D.S."/>
        </authorList>
    </citation>
    <scope>NUCLEOTIDE SEQUENCE</scope>
    <source>
        <strain evidence="4">I ESC-2004</strain>
    </source>
</reference>
<dbReference type="AlphaFoldDB" id="R7UG53"/>
<feature type="compositionally biased region" description="Basic and acidic residues" evidence="1">
    <location>
        <begin position="10"/>
        <end position="20"/>
    </location>
</feature>
<keyword evidence="4" id="KW-1185">Reference proteome</keyword>
<reference evidence="3" key="3">
    <citation type="submission" date="2015-06" db="UniProtKB">
        <authorList>
            <consortium name="EnsemblMetazoa"/>
        </authorList>
    </citation>
    <scope>IDENTIFICATION</scope>
</reference>
<name>R7UG53_CAPTE</name>
<feature type="region of interest" description="Disordered" evidence="1">
    <location>
        <begin position="1"/>
        <end position="35"/>
    </location>
</feature>
<dbReference type="EMBL" id="AMQN01001372">
    <property type="status" value="NOT_ANNOTATED_CDS"/>
    <property type="molecule type" value="Genomic_DNA"/>
</dbReference>